<evidence type="ECO:0000256" key="1">
    <source>
        <dbReference type="SAM" id="Phobius"/>
    </source>
</evidence>
<proteinExistence type="predicted"/>
<accession>A0ABV5GLB3</accession>
<dbReference type="RefSeq" id="WP_236458345.1">
    <property type="nucleotide sequence ID" value="NZ_CBCSGE010000009.1"/>
</dbReference>
<keyword evidence="1" id="KW-0812">Transmembrane</keyword>
<dbReference type="Proteomes" id="UP001589607">
    <property type="component" value="Unassembled WGS sequence"/>
</dbReference>
<evidence type="ECO:0000313" key="3">
    <source>
        <dbReference type="Proteomes" id="UP001589607"/>
    </source>
</evidence>
<reference evidence="2 3" key="1">
    <citation type="submission" date="2024-09" db="EMBL/GenBank/DDBJ databases">
        <authorList>
            <person name="Sun Q."/>
            <person name="Mori K."/>
        </authorList>
    </citation>
    <scope>NUCLEOTIDE SEQUENCE [LARGE SCALE GENOMIC DNA]</scope>
    <source>
        <strain evidence="2 3">CECT 7955</strain>
    </source>
</reference>
<dbReference type="EMBL" id="JBHMEY010000014">
    <property type="protein sequence ID" value="MFB9096163.1"/>
    <property type="molecule type" value="Genomic_DNA"/>
</dbReference>
<keyword evidence="1" id="KW-0472">Membrane</keyword>
<name>A0ABV5GLB3_9FLAO</name>
<evidence type="ECO:0000313" key="2">
    <source>
        <dbReference type="EMBL" id="MFB9096163.1"/>
    </source>
</evidence>
<organism evidence="2 3">
    <name type="scientific">Flavobacterium jumunjinense</name>
    <dbReference type="NCBI Taxonomy" id="998845"/>
    <lineage>
        <taxon>Bacteria</taxon>
        <taxon>Pseudomonadati</taxon>
        <taxon>Bacteroidota</taxon>
        <taxon>Flavobacteriia</taxon>
        <taxon>Flavobacteriales</taxon>
        <taxon>Flavobacteriaceae</taxon>
        <taxon>Flavobacterium</taxon>
    </lineage>
</organism>
<comment type="caution">
    <text evidence="2">The sequence shown here is derived from an EMBL/GenBank/DDBJ whole genome shotgun (WGS) entry which is preliminary data.</text>
</comment>
<keyword evidence="3" id="KW-1185">Reference proteome</keyword>
<keyword evidence="1" id="KW-1133">Transmembrane helix</keyword>
<sequence length="61" mass="7254">MNTFKQYIFNNKLPLLVVVFVIATYLFSTMSGNRICNCEKIEKEKRTRSSRIYNSNSYNHK</sequence>
<protein>
    <submittedName>
        <fullName evidence="2">Uncharacterized protein</fullName>
    </submittedName>
</protein>
<feature type="transmembrane region" description="Helical" evidence="1">
    <location>
        <begin position="12"/>
        <end position="30"/>
    </location>
</feature>
<gene>
    <name evidence="2" type="ORF">ACFFVF_06525</name>
</gene>